<dbReference type="PANTHER" id="PTHR33307:SF6">
    <property type="entry name" value="ALPHA-RHAMNOSIDASE (EUROFUNG)-RELATED"/>
    <property type="match status" value="1"/>
</dbReference>
<gene>
    <name evidence="3" type="ORF">GCM10010365_71900</name>
</gene>
<feature type="region of interest" description="Disordered" evidence="1">
    <location>
        <begin position="62"/>
        <end position="83"/>
    </location>
</feature>
<dbReference type="AlphaFoldDB" id="A0A918QCB3"/>
<proteinExistence type="predicted"/>
<dbReference type="EMBL" id="BMVW01000025">
    <property type="protein sequence ID" value="GGZ40866.1"/>
    <property type="molecule type" value="Genomic_DNA"/>
</dbReference>
<reference evidence="3" key="2">
    <citation type="submission" date="2020-09" db="EMBL/GenBank/DDBJ databases">
        <authorList>
            <person name="Sun Q."/>
            <person name="Ohkuma M."/>
        </authorList>
    </citation>
    <scope>NUCLEOTIDE SEQUENCE</scope>
    <source>
        <strain evidence="3">JCM 4815</strain>
    </source>
</reference>
<dbReference type="RefSeq" id="WP_229859873.1">
    <property type="nucleotide sequence ID" value="NZ_BMVW01000025.1"/>
</dbReference>
<dbReference type="InterPro" id="IPR035398">
    <property type="entry name" value="Bac_rhamnosid_C"/>
</dbReference>
<evidence type="ECO:0000256" key="1">
    <source>
        <dbReference type="SAM" id="MobiDB-lite"/>
    </source>
</evidence>
<protein>
    <recommendedName>
        <fullName evidence="2">Alpha-L-rhamnosidase C-terminal domain-containing protein</fullName>
    </recommendedName>
</protein>
<evidence type="ECO:0000313" key="4">
    <source>
        <dbReference type="Proteomes" id="UP000622166"/>
    </source>
</evidence>
<dbReference type="Pfam" id="PF17390">
    <property type="entry name" value="Bac_rhamnosid_C"/>
    <property type="match status" value="1"/>
</dbReference>
<name>A0A918QCB3_9ACTN</name>
<sequence length="134" mass="14037">MAAPGDDGGDPHLGALGLDSMLPDGTVNPGETTSFHHYAFGAVVDWLHKAVAGTRPAEPGYARLRLAPTPGARPRLGQGEPEDCARAGRVRVAAHRLRHRDHVEVPEGIEADVVLPDGTARTVGGGTHTFRTAP</sequence>
<dbReference type="Proteomes" id="UP000622166">
    <property type="component" value="Unassembled WGS sequence"/>
</dbReference>
<comment type="caution">
    <text evidence="3">The sequence shown here is derived from an EMBL/GenBank/DDBJ whole genome shotgun (WGS) entry which is preliminary data.</text>
</comment>
<accession>A0A918QCB3</accession>
<feature type="domain" description="Alpha-L-rhamnosidase C-terminal" evidence="2">
    <location>
        <begin position="53"/>
        <end position="126"/>
    </location>
</feature>
<keyword evidence="4" id="KW-1185">Reference proteome</keyword>
<evidence type="ECO:0000313" key="3">
    <source>
        <dbReference type="EMBL" id="GGZ40866.1"/>
    </source>
</evidence>
<organism evidence="3 4">
    <name type="scientific">Streptomyces poonensis</name>
    <dbReference type="NCBI Taxonomy" id="68255"/>
    <lineage>
        <taxon>Bacteria</taxon>
        <taxon>Bacillati</taxon>
        <taxon>Actinomycetota</taxon>
        <taxon>Actinomycetes</taxon>
        <taxon>Kitasatosporales</taxon>
        <taxon>Streptomycetaceae</taxon>
        <taxon>Streptomyces</taxon>
    </lineage>
</organism>
<dbReference type="PANTHER" id="PTHR33307">
    <property type="entry name" value="ALPHA-RHAMNOSIDASE (EUROFUNG)"/>
    <property type="match status" value="1"/>
</dbReference>
<dbReference type="Gene3D" id="2.60.420.10">
    <property type="entry name" value="Maltose phosphorylase, domain 3"/>
    <property type="match status" value="1"/>
</dbReference>
<dbReference type="InterPro" id="IPR016007">
    <property type="entry name" value="Alpha_rhamnosid"/>
</dbReference>
<evidence type="ECO:0000259" key="2">
    <source>
        <dbReference type="Pfam" id="PF17390"/>
    </source>
</evidence>
<reference evidence="3" key="1">
    <citation type="journal article" date="2014" name="Int. J. Syst. Evol. Microbiol.">
        <title>Complete genome sequence of Corynebacterium casei LMG S-19264T (=DSM 44701T), isolated from a smear-ripened cheese.</title>
        <authorList>
            <consortium name="US DOE Joint Genome Institute (JGI-PGF)"/>
            <person name="Walter F."/>
            <person name="Albersmeier A."/>
            <person name="Kalinowski J."/>
            <person name="Ruckert C."/>
        </authorList>
    </citation>
    <scope>NUCLEOTIDE SEQUENCE</scope>
    <source>
        <strain evidence="3">JCM 4815</strain>
    </source>
</reference>